<feature type="region of interest" description="Disordered" evidence="1">
    <location>
        <begin position="1"/>
        <end position="28"/>
    </location>
</feature>
<proteinExistence type="predicted"/>
<name>A0A9P0M905_ACAOB</name>
<comment type="caution">
    <text evidence="2">The sequence shown here is derived from an EMBL/GenBank/DDBJ whole genome shotgun (WGS) entry which is preliminary data.</text>
</comment>
<dbReference type="AlphaFoldDB" id="A0A9P0M905"/>
<keyword evidence="3" id="KW-1185">Reference proteome</keyword>
<feature type="compositionally biased region" description="Basic and acidic residues" evidence="1">
    <location>
        <begin position="11"/>
        <end position="28"/>
    </location>
</feature>
<evidence type="ECO:0000313" key="3">
    <source>
        <dbReference type="Proteomes" id="UP001152888"/>
    </source>
</evidence>
<accession>A0A9P0M905</accession>
<evidence type="ECO:0000256" key="1">
    <source>
        <dbReference type="SAM" id="MobiDB-lite"/>
    </source>
</evidence>
<sequence length="84" mass="10370">MARTRQTTPQTKEERLRKKREAERRRYYRLKQDPVGREQLRQKEIAQYLRKKEKEVIKPIEGTREENENNGENILRSTETRKDR</sequence>
<dbReference type="Proteomes" id="UP001152888">
    <property type="component" value="Unassembled WGS sequence"/>
</dbReference>
<dbReference type="EMBL" id="CAKOFQ010008079">
    <property type="protein sequence ID" value="CAH2011521.1"/>
    <property type="molecule type" value="Genomic_DNA"/>
</dbReference>
<protein>
    <submittedName>
        <fullName evidence="2">Uncharacterized protein</fullName>
    </submittedName>
</protein>
<feature type="region of interest" description="Disordered" evidence="1">
    <location>
        <begin position="54"/>
        <end position="84"/>
    </location>
</feature>
<organism evidence="2 3">
    <name type="scientific">Acanthoscelides obtectus</name>
    <name type="common">Bean weevil</name>
    <name type="synonym">Bruchus obtectus</name>
    <dbReference type="NCBI Taxonomy" id="200917"/>
    <lineage>
        <taxon>Eukaryota</taxon>
        <taxon>Metazoa</taxon>
        <taxon>Ecdysozoa</taxon>
        <taxon>Arthropoda</taxon>
        <taxon>Hexapoda</taxon>
        <taxon>Insecta</taxon>
        <taxon>Pterygota</taxon>
        <taxon>Neoptera</taxon>
        <taxon>Endopterygota</taxon>
        <taxon>Coleoptera</taxon>
        <taxon>Polyphaga</taxon>
        <taxon>Cucujiformia</taxon>
        <taxon>Chrysomeloidea</taxon>
        <taxon>Chrysomelidae</taxon>
        <taxon>Bruchinae</taxon>
        <taxon>Bruchini</taxon>
        <taxon>Acanthoscelides</taxon>
    </lineage>
</organism>
<evidence type="ECO:0000313" key="2">
    <source>
        <dbReference type="EMBL" id="CAH2011521.1"/>
    </source>
</evidence>
<feature type="compositionally biased region" description="Basic and acidic residues" evidence="1">
    <location>
        <begin position="54"/>
        <end position="67"/>
    </location>
</feature>
<feature type="compositionally biased region" description="Polar residues" evidence="1">
    <location>
        <begin position="1"/>
        <end position="10"/>
    </location>
</feature>
<reference evidence="2" key="1">
    <citation type="submission" date="2022-03" db="EMBL/GenBank/DDBJ databases">
        <authorList>
            <person name="Sayadi A."/>
        </authorList>
    </citation>
    <scope>NUCLEOTIDE SEQUENCE</scope>
</reference>
<gene>
    <name evidence="2" type="ORF">ACAOBT_LOCUS32216</name>
</gene>